<organism evidence="2 3">
    <name type="scientific">Toxoplasma gondii RUB</name>
    <dbReference type="NCBI Taxonomy" id="935652"/>
    <lineage>
        <taxon>Eukaryota</taxon>
        <taxon>Sar</taxon>
        <taxon>Alveolata</taxon>
        <taxon>Apicomplexa</taxon>
        <taxon>Conoidasida</taxon>
        <taxon>Coccidia</taxon>
        <taxon>Eucoccidiorida</taxon>
        <taxon>Eimeriorina</taxon>
        <taxon>Sarcocystidae</taxon>
        <taxon>Toxoplasma</taxon>
    </lineage>
</organism>
<evidence type="ECO:0000313" key="2">
    <source>
        <dbReference type="EMBL" id="KFG62946.1"/>
    </source>
</evidence>
<protein>
    <submittedName>
        <fullName evidence="2">Uncharacterized protein</fullName>
    </submittedName>
</protein>
<dbReference type="AlphaFoldDB" id="A0A086M228"/>
<reference evidence="2 3" key="1">
    <citation type="submission" date="2014-05" db="EMBL/GenBank/DDBJ databases">
        <authorList>
            <person name="Sibley D."/>
            <person name="Venepally P."/>
            <person name="Karamycheva S."/>
            <person name="Hadjithomas M."/>
            <person name="Khan A."/>
            <person name="Brunk B."/>
            <person name="Roos D."/>
            <person name="Caler E."/>
            <person name="Lorenzi H."/>
        </authorList>
    </citation>
    <scope>NUCLEOTIDE SEQUENCE [LARGE SCALE GENOMIC DNA]</scope>
    <source>
        <strain evidence="2 3">RUB</strain>
    </source>
</reference>
<proteinExistence type="predicted"/>
<sequence>MPALCTRLAVVEAVQQLSRDFASAYAKETQDPEAAFANVGRSRACVAPATSAQPTTLPPDDPCHGGGAYSWKRLAVALLLEFASLDDSSQRLVQLSDCVSQAEGILPQCLSFRDLLSADRLSPCKAEDSFAGMRPGVSPVGTAESSSGHSAGSGTGAAFQKKKKAASAATTGDAIKDATIPKEMGAGGHGRLLQSPGVADNGNSVQFSLLDQCLTAAAGMLCDIMSGTDKINKLVEWVPAAEDASSNVAAGVQSAALDGLSRKGGSKKGRSSYHTATSGNAEIASASLCLNATLAAVKAAQRACMELPETVHVELFLLCFRFRSLLGDKFQRLCRALEVRLRYRHFLNPPLVDLSVVSSSLSETQTRPGSVASSPSNEAESPPWTVLSCDLRTFKRAALPAGGPGSTPSPSGTYLVGQRWDWERVLRSVASRCQHPGERDEDVLVAEKQEIIRRELDSVALICDLRPVWAASKEEAKKLYRKGRTGPADMEADRSSGPVDVAAELLSTVLEFHGPPPLSETVADFRENILNEIDSGLIPSEQASLVALEIPLRKACDRNDSDTLTSPKPIQNLFFVYLQCSGSACQFRGGGSSSRAVERNIEQAGGVFGEKPADTLEALGRSPGKTDSETGGERNVSSARGEVQSLRRMTEGTIWWTEIVKNKAGIPGCSLAHALLQPTKDLVLVASKLPFSHPTSPKFSLLLHPDLRLTPPELQVERKQLHRTWR</sequence>
<feature type="region of interest" description="Disordered" evidence="1">
    <location>
        <begin position="135"/>
        <end position="157"/>
    </location>
</feature>
<dbReference type="OrthoDB" id="10313354at2759"/>
<gene>
    <name evidence="2" type="ORF">TGRUB_210460</name>
</gene>
<dbReference type="VEuPathDB" id="ToxoDB:TGRUB_210460"/>
<name>A0A086M228_TOXGO</name>
<feature type="compositionally biased region" description="Low complexity" evidence="1">
    <location>
        <begin position="141"/>
        <end position="157"/>
    </location>
</feature>
<accession>A0A086M228</accession>
<evidence type="ECO:0000256" key="1">
    <source>
        <dbReference type="SAM" id="MobiDB-lite"/>
    </source>
</evidence>
<comment type="caution">
    <text evidence="2">The sequence shown here is derived from an EMBL/GenBank/DDBJ whole genome shotgun (WGS) entry which is preliminary data.</text>
</comment>
<dbReference type="Proteomes" id="UP000028834">
    <property type="component" value="Unassembled WGS sequence"/>
</dbReference>
<dbReference type="EMBL" id="AFYV02001110">
    <property type="protein sequence ID" value="KFG62946.1"/>
    <property type="molecule type" value="Genomic_DNA"/>
</dbReference>
<evidence type="ECO:0000313" key="3">
    <source>
        <dbReference type="Proteomes" id="UP000028834"/>
    </source>
</evidence>
<feature type="region of interest" description="Disordered" evidence="1">
    <location>
        <begin position="619"/>
        <end position="643"/>
    </location>
</feature>